<gene>
    <name evidence="2" type="ORF">IC230_11480</name>
</gene>
<keyword evidence="3" id="KW-1185">Reference proteome</keyword>
<sequence>MAKLSILIGLLLSSLLATAQAIESNRRLTSGYQAQPLEQATATLTAANLVGPGTPVEYKAAQAIILQPGFQARTGSVFAARTGVVSLLAMAEGESGSLMIRAYPNPIEEATIISYVLTRSGRTSLQIRDSEGRLISRLIDGRQEDAGRHSVEWKAAGVPTGTYMCILETGTQRISRRLIRK</sequence>
<dbReference type="Proteomes" id="UP000653797">
    <property type="component" value="Unassembled WGS sequence"/>
</dbReference>
<evidence type="ECO:0000256" key="1">
    <source>
        <dbReference type="SAM" id="SignalP"/>
    </source>
</evidence>
<accession>A0A927B0W9</accession>
<keyword evidence="1" id="KW-0732">Signal</keyword>
<dbReference type="NCBIfam" id="NF045639">
    <property type="entry name" value="GCX_COOH"/>
    <property type="match status" value="1"/>
</dbReference>
<dbReference type="EMBL" id="JACXAA010000003">
    <property type="protein sequence ID" value="MBD2753515.1"/>
    <property type="molecule type" value="Genomic_DNA"/>
</dbReference>
<evidence type="ECO:0000313" key="3">
    <source>
        <dbReference type="Proteomes" id="UP000653797"/>
    </source>
</evidence>
<comment type="caution">
    <text evidence="2">The sequence shown here is derived from an EMBL/GenBank/DDBJ whole genome shotgun (WGS) entry which is preliminary data.</text>
</comment>
<dbReference type="InterPro" id="IPR026444">
    <property type="entry name" value="Secre_tail"/>
</dbReference>
<dbReference type="AlphaFoldDB" id="A0A927B0W9"/>
<organism evidence="2 3">
    <name type="scientific">Spirosoma validum</name>
    <dbReference type="NCBI Taxonomy" id="2771355"/>
    <lineage>
        <taxon>Bacteria</taxon>
        <taxon>Pseudomonadati</taxon>
        <taxon>Bacteroidota</taxon>
        <taxon>Cytophagia</taxon>
        <taxon>Cytophagales</taxon>
        <taxon>Cytophagaceae</taxon>
        <taxon>Spirosoma</taxon>
    </lineage>
</organism>
<reference evidence="2" key="1">
    <citation type="submission" date="2020-09" db="EMBL/GenBank/DDBJ databases">
        <authorList>
            <person name="Kim M.K."/>
        </authorList>
    </citation>
    <scope>NUCLEOTIDE SEQUENCE</scope>
    <source>
        <strain evidence="2">BT704</strain>
    </source>
</reference>
<dbReference type="Gene3D" id="2.60.40.4070">
    <property type="match status" value="1"/>
</dbReference>
<name>A0A927B0W9_9BACT</name>
<dbReference type="RefSeq" id="WP_191039124.1">
    <property type="nucleotide sequence ID" value="NZ_JACXAA010000003.1"/>
</dbReference>
<dbReference type="NCBIfam" id="TIGR04183">
    <property type="entry name" value="Por_Secre_tail"/>
    <property type="match status" value="1"/>
</dbReference>
<dbReference type="InterPro" id="IPR055015">
    <property type="entry name" value="GCX_COOH"/>
</dbReference>
<feature type="chain" id="PRO_5037365843" evidence="1">
    <location>
        <begin position="20"/>
        <end position="181"/>
    </location>
</feature>
<proteinExistence type="predicted"/>
<feature type="signal peptide" evidence="1">
    <location>
        <begin position="1"/>
        <end position="19"/>
    </location>
</feature>
<evidence type="ECO:0000313" key="2">
    <source>
        <dbReference type="EMBL" id="MBD2753515.1"/>
    </source>
</evidence>
<protein>
    <submittedName>
        <fullName evidence="2">T9SS type A sorting domain-containing protein</fullName>
    </submittedName>
</protein>